<feature type="region of interest" description="Disordered" evidence="8">
    <location>
        <begin position="199"/>
        <end position="224"/>
    </location>
</feature>
<proteinExistence type="predicted"/>
<dbReference type="Gramene" id="TraesCS6B02G152200.1">
    <property type="protein sequence ID" value="TraesCS6B02G152200.1"/>
    <property type="gene ID" value="TraesCS6B02G152200"/>
</dbReference>
<dbReference type="PANTHER" id="PTHR23068:SF44">
    <property type="entry name" value="SAM-DEPENDENT MTASE DRM-TYPE DOMAIN-CONTAINING PROTEIN"/>
    <property type="match status" value="1"/>
</dbReference>
<dbReference type="Gene3D" id="3.40.50.150">
    <property type="entry name" value="Vaccinia Virus protein VP39"/>
    <property type="match status" value="1"/>
</dbReference>
<keyword evidence="6" id="KW-0238">DNA-binding</keyword>
<protein>
    <recommendedName>
        <fullName evidence="9">SAM-dependent MTase DRM-type domain-containing protein</fullName>
    </recommendedName>
</protein>
<comment type="subcellular location">
    <subcellularLocation>
        <location evidence="1">Nucleus</location>
    </subcellularLocation>
</comment>
<dbReference type="GO" id="GO:0005634">
    <property type="term" value="C:nucleus"/>
    <property type="evidence" value="ECO:0000318"/>
    <property type="project" value="GO_Central"/>
</dbReference>
<evidence type="ECO:0000256" key="8">
    <source>
        <dbReference type="SAM" id="MobiDB-lite"/>
    </source>
</evidence>
<keyword evidence="3" id="KW-0808">Transferase</keyword>
<keyword evidence="5" id="KW-0677">Repeat</keyword>
<dbReference type="GO" id="GO:0003886">
    <property type="term" value="F:DNA (cytosine-5-)-methyltransferase activity"/>
    <property type="evidence" value="ECO:0000318"/>
    <property type="project" value="GO_Central"/>
</dbReference>
<feature type="region of interest" description="Disordered" evidence="8">
    <location>
        <begin position="133"/>
        <end position="183"/>
    </location>
</feature>
<evidence type="ECO:0000256" key="4">
    <source>
        <dbReference type="ARBA" id="ARBA00022691"/>
    </source>
</evidence>
<evidence type="ECO:0000256" key="2">
    <source>
        <dbReference type="ARBA" id="ARBA00022603"/>
    </source>
</evidence>
<keyword evidence="4" id="KW-0949">S-adenosyl-L-methionine</keyword>
<keyword evidence="7" id="KW-0539">Nucleus</keyword>
<dbReference type="InterPro" id="IPR030380">
    <property type="entry name" value="SAM_MeTfrase_DRM"/>
</dbReference>
<dbReference type="SUPFAM" id="SSF53335">
    <property type="entry name" value="S-adenosyl-L-methionine-dependent methyltransferases"/>
    <property type="match status" value="1"/>
</dbReference>
<keyword evidence="11" id="KW-1185">Reference proteome</keyword>
<dbReference type="InterPro" id="IPR029063">
    <property type="entry name" value="SAM-dependent_MTases_sf"/>
</dbReference>
<dbReference type="PANTHER" id="PTHR23068">
    <property type="entry name" value="DNA CYTOSINE-5- -METHYLTRANSFERASE 3-RELATED"/>
    <property type="match status" value="1"/>
</dbReference>
<evidence type="ECO:0000259" key="9">
    <source>
        <dbReference type="PROSITE" id="PS51680"/>
    </source>
</evidence>
<dbReference type="STRING" id="4565.A0A3B6PKD3"/>
<sequence>MRPPLRRLPSLLVRGLRRHLPPRSNLLPRRRPQCPSSALPGASFSSAAPFPSPPLPASSSSPAATVAVPLRTRIAAVFAKHPCRIPNSFVSCIKSQNKRYSGIRVSPRVLAHPPVVCAPRRGIASLSSLVGDCSTSGCAPQSIEDDRDNDDDLDSENWDGNNDAAGGSEPNSDRSDDEATGSFFDSFGQRKKVRLMEESNKKRKRYGGEAQGNQPPFDGSQDDPMPLPNPMVGFNLPSDRLRSVKRRLTKQATGPPFFYYENVALAPRGVWRTISRTLYDIEPEFVDSKYLCAAARKRGYIHNLPIDNRSPLLPLPPKNIFEAFPDYEKWWPYWDPRRQLNCLLTSVASAKLTERIEYALASSGSLPSPSVQKYVTDECRKWNLVWIGKNKVAPLEPHEMEYLLGFPRDHTRGVCKMERLPMTTFWGSWCVAYELHHYLGFFEVSLNGFRFQLSSINLNLGSFDMLNPVLFFPFHSSC</sequence>
<evidence type="ECO:0000256" key="1">
    <source>
        <dbReference type="ARBA" id="ARBA00004123"/>
    </source>
</evidence>
<dbReference type="SMR" id="A0A3B6PKD3"/>
<dbReference type="PROSITE" id="PS51680">
    <property type="entry name" value="SAM_MT_DRM"/>
    <property type="match status" value="1"/>
</dbReference>
<dbReference type="Proteomes" id="UP000019116">
    <property type="component" value="Chromosome 6B"/>
</dbReference>
<evidence type="ECO:0000256" key="7">
    <source>
        <dbReference type="ARBA" id="ARBA00023242"/>
    </source>
</evidence>
<dbReference type="Gramene" id="TraesCS6B03G0384100.1">
    <property type="protein sequence ID" value="TraesCS6B03G0384100.1.CDS"/>
    <property type="gene ID" value="TraesCS6B03G0384100"/>
</dbReference>
<feature type="region of interest" description="Disordered" evidence="8">
    <location>
        <begin position="21"/>
        <end position="42"/>
    </location>
</feature>
<feature type="domain" description="SAM-dependent MTase DRM-type" evidence="9">
    <location>
        <begin position="244"/>
        <end position="478"/>
    </location>
</feature>
<evidence type="ECO:0000313" key="10">
    <source>
        <dbReference type="EnsemblPlants" id="TraesCS6B02G152200.1"/>
    </source>
</evidence>
<organism evidence="10">
    <name type="scientific">Triticum aestivum</name>
    <name type="common">Wheat</name>
    <dbReference type="NCBI Taxonomy" id="4565"/>
    <lineage>
        <taxon>Eukaryota</taxon>
        <taxon>Viridiplantae</taxon>
        <taxon>Streptophyta</taxon>
        <taxon>Embryophyta</taxon>
        <taxon>Tracheophyta</taxon>
        <taxon>Spermatophyta</taxon>
        <taxon>Magnoliopsida</taxon>
        <taxon>Liliopsida</taxon>
        <taxon>Poales</taxon>
        <taxon>Poaceae</taxon>
        <taxon>BOP clade</taxon>
        <taxon>Pooideae</taxon>
        <taxon>Triticodae</taxon>
        <taxon>Triticeae</taxon>
        <taxon>Triticinae</taxon>
        <taxon>Triticum</taxon>
    </lineage>
</organism>
<evidence type="ECO:0000256" key="6">
    <source>
        <dbReference type="ARBA" id="ARBA00023125"/>
    </source>
</evidence>
<evidence type="ECO:0000256" key="5">
    <source>
        <dbReference type="ARBA" id="ARBA00022737"/>
    </source>
</evidence>
<accession>A0A3B6PKD3</accession>
<keyword evidence="2" id="KW-0489">Methyltransferase</keyword>
<dbReference type="GO" id="GO:0032259">
    <property type="term" value="P:methylation"/>
    <property type="evidence" value="ECO:0007669"/>
    <property type="project" value="UniProtKB-KW"/>
</dbReference>
<dbReference type="AlphaFoldDB" id="A0A3B6PKD3"/>
<dbReference type="EnsemblPlants" id="TraesCS6B02G152200.1">
    <property type="protein sequence ID" value="TraesCS6B02G152200.1"/>
    <property type="gene ID" value="TraesCS6B02G152200"/>
</dbReference>
<reference evidence="10" key="2">
    <citation type="submission" date="2018-10" db="UniProtKB">
        <authorList>
            <consortium name="EnsemblPlants"/>
        </authorList>
    </citation>
    <scope>IDENTIFICATION</scope>
</reference>
<name>A0A3B6PKD3_WHEAT</name>
<evidence type="ECO:0000313" key="11">
    <source>
        <dbReference type="Proteomes" id="UP000019116"/>
    </source>
</evidence>
<feature type="compositionally biased region" description="Acidic residues" evidence="8">
    <location>
        <begin position="143"/>
        <end position="157"/>
    </location>
</feature>
<dbReference type="GO" id="GO:0003677">
    <property type="term" value="F:DNA binding"/>
    <property type="evidence" value="ECO:0007669"/>
    <property type="project" value="UniProtKB-KW"/>
</dbReference>
<evidence type="ECO:0000256" key="3">
    <source>
        <dbReference type="ARBA" id="ARBA00022679"/>
    </source>
</evidence>
<dbReference type="InterPro" id="IPR050390">
    <property type="entry name" value="C5-Methyltransferase"/>
</dbReference>
<reference evidence="10" key="1">
    <citation type="submission" date="2018-08" db="EMBL/GenBank/DDBJ databases">
        <authorList>
            <person name="Rossello M."/>
        </authorList>
    </citation>
    <scope>NUCLEOTIDE SEQUENCE [LARGE SCALE GENOMIC DNA]</scope>
    <source>
        <strain evidence="10">cv. Chinese Spring</strain>
    </source>
</reference>